<dbReference type="RefSeq" id="WP_015017717.1">
    <property type="nucleotide sequence ID" value="NC_018719.1"/>
</dbReference>
<keyword evidence="1" id="KW-1133">Transmembrane helix</keyword>
<keyword evidence="1" id="KW-0812">Transmembrane</keyword>
<sequence length="187" mass="21005">MSKKKRDDSYFAADRRRKKKSMMIIIPIIVGVAIAAVVGALLYQSPQAAAISGVECNRNEFNNYHVHAHLDVFVNGQERQVPNNVGILTSPSCFYWLHTHDSDGIIHVEAPQTRVFTLGQFLDIWEQTRDQQGLFDSVAGMNVTAYVNGEQFEGNYRDIQLESQKQIVLAYGQAPAEIPAYNFGSLR</sequence>
<name>K0ILL0_NITGG</name>
<reference evidence="2 3" key="1">
    <citation type="journal article" date="2012" name="Environ. Microbiol.">
        <title>The genome of the ammonia-oxidizing Candidatus Nitrososphaera gargensis: insights into metabolic versatility and environmental adaptations.</title>
        <authorList>
            <person name="Spang A."/>
            <person name="Poehlein A."/>
            <person name="Offre P."/>
            <person name="Zumbragel S."/>
            <person name="Haider S."/>
            <person name="Rychlik N."/>
            <person name="Nowka B."/>
            <person name="Schmeisser C."/>
            <person name="Lebedeva E.V."/>
            <person name="Rattei T."/>
            <person name="Bohm C."/>
            <person name="Schmid M."/>
            <person name="Galushko A."/>
            <person name="Hatzenpichler R."/>
            <person name="Weinmaier T."/>
            <person name="Daniel R."/>
            <person name="Schleper C."/>
            <person name="Spieck E."/>
            <person name="Streit W."/>
            <person name="Wagner M."/>
        </authorList>
    </citation>
    <scope>NUCLEOTIDE SEQUENCE [LARGE SCALE GENOMIC DNA]</scope>
    <source>
        <strain evidence="3">Ga9.2</strain>
    </source>
</reference>
<gene>
    <name evidence="2" type="ordered locus">Ngar_c01950</name>
</gene>
<evidence type="ECO:0000256" key="1">
    <source>
        <dbReference type="SAM" id="Phobius"/>
    </source>
</evidence>
<protein>
    <submittedName>
        <fullName evidence="2">Uncharacterized protein</fullName>
    </submittedName>
</protein>
<dbReference type="GeneID" id="13796371"/>
<dbReference type="HOGENOM" id="CLU_101753_0_0_2"/>
<keyword evidence="1" id="KW-0472">Membrane</keyword>
<proteinExistence type="predicted"/>
<dbReference type="KEGG" id="nga:Ngar_c01950"/>
<dbReference type="AlphaFoldDB" id="K0ILL0"/>
<dbReference type="STRING" id="1237085.Ngar_c01950"/>
<accession>K0ILL0</accession>
<dbReference type="InParanoid" id="K0ILL0"/>
<dbReference type="BioCyc" id="CNIT1237085:G1324-195-MONOMER"/>
<organism evidence="2 3">
    <name type="scientific">Nitrososphaera gargensis (strain Ga9.2)</name>
    <dbReference type="NCBI Taxonomy" id="1237085"/>
    <lineage>
        <taxon>Archaea</taxon>
        <taxon>Nitrososphaerota</taxon>
        <taxon>Nitrososphaeria</taxon>
        <taxon>Nitrososphaerales</taxon>
        <taxon>Nitrososphaeraceae</taxon>
        <taxon>Nitrososphaera</taxon>
    </lineage>
</organism>
<dbReference type="OrthoDB" id="11685at2157"/>
<evidence type="ECO:0000313" key="2">
    <source>
        <dbReference type="EMBL" id="AFU57144.1"/>
    </source>
</evidence>
<keyword evidence="3" id="KW-1185">Reference proteome</keyword>
<feature type="transmembrane region" description="Helical" evidence="1">
    <location>
        <begin position="21"/>
        <end position="43"/>
    </location>
</feature>
<dbReference type="EMBL" id="CP002408">
    <property type="protein sequence ID" value="AFU57144.1"/>
    <property type="molecule type" value="Genomic_DNA"/>
</dbReference>
<evidence type="ECO:0000313" key="3">
    <source>
        <dbReference type="Proteomes" id="UP000008037"/>
    </source>
</evidence>
<dbReference type="Proteomes" id="UP000008037">
    <property type="component" value="Chromosome"/>
</dbReference>